<organism evidence="1 2">
    <name type="scientific">Aspergillus brunneoviolaceus CBS 621.78</name>
    <dbReference type="NCBI Taxonomy" id="1450534"/>
    <lineage>
        <taxon>Eukaryota</taxon>
        <taxon>Fungi</taxon>
        <taxon>Dikarya</taxon>
        <taxon>Ascomycota</taxon>
        <taxon>Pezizomycotina</taxon>
        <taxon>Eurotiomycetes</taxon>
        <taxon>Eurotiomycetidae</taxon>
        <taxon>Eurotiales</taxon>
        <taxon>Aspergillaceae</taxon>
        <taxon>Aspergillus</taxon>
        <taxon>Aspergillus subgen. Circumdati</taxon>
    </lineage>
</organism>
<evidence type="ECO:0000313" key="2">
    <source>
        <dbReference type="Proteomes" id="UP000249057"/>
    </source>
</evidence>
<accession>A0ACD1FZD9</accession>
<sequence length="100" mass="11148">MHLAVSTLQGLHLAILSSMLTTTSSNSAPMGDDEFGKQGQQMWGSLHANIRMNMCFLRGQVDVYIADHGRLQRDKWGAISWLHAESATMHSHSRVGAWRL</sequence>
<dbReference type="Proteomes" id="UP000249057">
    <property type="component" value="Unassembled WGS sequence"/>
</dbReference>
<keyword evidence="2" id="KW-1185">Reference proteome</keyword>
<reference evidence="1" key="1">
    <citation type="submission" date="2018-02" db="EMBL/GenBank/DDBJ databases">
        <title>The genomes of Aspergillus section Nigri reveals drivers in fungal speciation.</title>
        <authorList>
            <consortium name="DOE Joint Genome Institute"/>
            <person name="Vesth T.C."/>
            <person name="Nybo J."/>
            <person name="Theobald S."/>
            <person name="Brandl J."/>
            <person name="Frisvad J.C."/>
            <person name="Nielsen K.F."/>
            <person name="Lyhne E.K."/>
            <person name="Kogle M.E."/>
            <person name="Kuo A."/>
            <person name="Riley R."/>
            <person name="Clum A."/>
            <person name="Nolan M."/>
            <person name="Lipzen A."/>
            <person name="Salamov A."/>
            <person name="Henrissat B."/>
            <person name="Wiebenga A."/>
            <person name="De vries R.P."/>
            <person name="Grigoriev I.V."/>
            <person name="Mortensen U.H."/>
            <person name="Andersen M.R."/>
            <person name="Baker S.E."/>
        </authorList>
    </citation>
    <scope>NUCLEOTIDE SEQUENCE</scope>
    <source>
        <strain evidence="1">CBS 621.78</strain>
    </source>
</reference>
<dbReference type="EMBL" id="KZ825376">
    <property type="protein sequence ID" value="RAH42271.1"/>
    <property type="molecule type" value="Genomic_DNA"/>
</dbReference>
<protein>
    <submittedName>
        <fullName evidence="1">Uncharacterized protein</fullName>
    </submittedName>
</protein>
<name>A0ACD1FZD9_9EURO</name>
<proteinExistence type="predicted"/>
<evidence type="ECO:0000313" key="1">
    <source>
        <dbReference type="EMBL" id="RAH42271.1"/>
    </source>
</evidence>
<gene>
    <name evidence="1" type="ORF">BO95DRAFT_435076</name>
</gene>